<keyword evidence="5" id="KW-0862">Zinc</keyword>
<dbReference type="InterPro" id="IPR006171">
    <property type="entry name" value="TOPRIM_dom"/>
</dbReference>
<feature type="site" description="Interaction with DNA" evidence="10">
    <location>
        <position position="39"/>
    </location>
</feature>
<dbReference type="Gene3D" id="1.10.290.10">
    <property type="entry name" value="Topoisomerase I, domain 4"/>
    <property type="match status" value="1"/>
</dbReference>
<comment type="similarity">
    <text evidence="2 10">Belongs to the type IA topoisomerase family.</text>
</comment>
<dbReference type="InterPro" id="IPR028612">
    <property type="entry name" value="Topoisom_1_IA"/>
</dbReference>
<feature type="site" description="Interaction with DNA" evidence="10">
    <location>
        <position position="147"/>
    </location>
</feature>
<dbReference type="Gene3D" id="3.30.65.10">
    <property type="entry name" value="Bacterial Topoisomerase I, domain 1"/>
    <property type="match status" value="2"/>
</dbReference>
<evidence type="ECO:0000256" key="8">
    <source>
        <dbReference type="ARBA" id="ARBA00023125"/>
    </source>
</evidence>
<dbReference type="OrthoDB" id="9804262at2"/>
<feature type="domain" description="Toprim" evidence="11">
    <location>
        <begin position="9"/>
        <end position="120"/>
    </location>
</feature>
<dbReference type="InterPro" id="IPR013825">
    <property type="entry name" value="Topo_IA_cen_sub2"/>
</dbReference>
<dbReference type="InterPro" id="IPR013497">
    <property type="entry name" value="Topo_IA_cen"/>
</dbReference>
<dbReference type="SMART" id="SM00493">
    <property type="entry name" value="TOPRIM"/>
    <property type="match status" value="1"/>
</dbReference>
<name>A0A1I3M329_9SPIR</name>
<dbReference type="PRINTS" id="PR00417">
    <property type="entry name" value="PRTPISMRASEI"/>
</dbReference>
<dbReference type="InterPro" id="IPR034149">
    <property type="entry name" value="TOPRIM_TopoI"/>
</dbReference>
<dbReference type="InterPro" id="IPR003602">
    <property type="entry name" value="Topo_IA_DNA-bd_dom"/>
</dbReference>
<keyword evidence="6" id="KW-0460">Magnesium</keyword>
<dbReference type="PROSITE" id="PS52039">
    <property type="entry name" value="TOPO_IA_2"/>
    <property type="match status" value="1"/>
</dbReference>
<gene>
    <name evidence="10" type="primary">topA</name>
    <name evidence="13" type="ORF">SAMN04487775_10818</name>
</gene>
<comment type="catalytic activity">
    <reaction evidence="1 10">
        <text>ATP-independent breakage of single-stranded DNA, followed by passage and rejoining.</text>
        <dbReference type="EC" id="5.6.2.1"/>
    </reaction>
</comment>
<dbReference type="PROSITE" id="PS00396">
    <property type="entry name" value="TOPO_IA_1"/>
    <property type="match status" value="1"/>
</dbReference>
<dbReference type="GO" id="GO:0003917">
    <property type="term" value="F:DNA topoisomerase type I (single strand cut, ATP-independent) activity"/>
    <property type="evidence" value="ECO:0007669"/>
    <property type="project" value="UniProtKB-UniRule"/>
</dbReference>
<evidence type="ECO:0000256" key="10">
    <source>
        <dbReference type="HAMAP-Rule" id="MF_00952"/>
    </source>
</evidence>
<dbReference type="SUPFAM" id="SSF56712">
    <property type="entry name" value="Prokaryotic type I DNA topoisomerase"/>
    <property type="match status" value="1"/>
</dbReference>
<evidence type="ECO:0000256" key="1">
    <source>
        <dbReference type="ARBA" id="ARBA00000213"/>
    </source>
</evidence>
<comment type="subunit">
    <text evidence="10">Monomer.</text>
</comment>
<keyword evidence="3" id="KW-0479">Metal-binding</keyword>
<feature type="domain" description="Topo IA-type catalytic" evidence="12">
    <location>
        <begin position="136"/>
        <end position="561"/>
    </location>
</feature>
<dbReference type="InterPro" id="IPR003601">
    <property type="entry name" value="Topo_IA_2"/>
</dbReference>
<dbReference type="PANTHER" id="PTHR42785">
    <property type="entry name" value="DNA TOPOISOMERASE, TYPE IA, CORE"/>
    <property type="match status" value="1"/>
</dbReference>
<dbReference type="InterPro" id="IPR013498">
    <property type="entry name" value="Topo_IA_Znf"/>
</dbReference>
<feature type="site" description="Interaction with DNA" evidence="10">
    <location>
        <position position="155"/>
    </location>
</feature>
<dbReference type="RefSeq" id="WP_074932571.1">
    <property type="nucleotide sequence ID" value="NZ_FORI01000008.1"/>
</dbReference>
<dbReference type="Gene3D" id="1.10.460.10">
    <property type="entry name" value="Topoisomerase I, domain 2"/>
    <property type="match status" value="1"/>
</dbReference>
<accession>A0A1I3M329</accession>
<dbReference type="AlphaFoldDB" id="A0A1I3M329"/>
<comment type="function">
    <text evidence="10">Releases the supercoiling and torsional tension of DNA, which is introduced during the DNA replication and transcription, by transiently cleaving and rejoining one strand of the DNA duplex. Introduces a single-strand break via transesterification at a target site in duplex DNA. The scissile phosphodiester is attacked by the catalytic tyrosine of the enzyme, resulting in the formation of a DNA-(5'-phosphotyrosyl)-enzyme intermediate and the expulsion of a 3'-OH DNA strand. The free DNA strand then undergoes passage around the unbroken strand, thus removing DNA supercoils. Finally, in the religation step, the DNA 3'-OH attacks the covalent intermediate to expel the active-site tyrosine and restore the DNA phosphodiester backbone.</text>
</comment>
<evidence type="ECO:0000256" key="9">
    <source>
        <dbReference type="ARBA" id="ARBA00023235"/>
    </source>
</evidence>
<keyword evidence="8 10" id="KW-0238">DNA-binding</keyword>
<feature type="site" description="Interaction with DNA" evidence="10">
    <location>
        <position position="306"/>
    </location>
</feature>
<dbReference type="CDD" id="cd03363">
    <property type="entry name" value="TOPRIM_TopoIA_TopoI"/>
    <property type="match status" value="1"/>
</dbReference>
<dbReference type="PROSITE" id="PS50880">
    <property type="entry name" value="TOPRIM"/>
    <property type="match status" value="1"/>
</dbReference>
<evidence type="ECO:0000313" key="13">
    <source>
        <dbReference type="EMBL" id="SFI91327.1"/>
    </source>
</evidence>
<feature type="region of interest" description="Interaction with DNA" evidence="10">
    <location>
        <begin position="170"/>
        <end position="175"/>
    </location>
</feature>
<dbReference type="InterPro" id="IPR023405">
    <property type="entry name" value="Topo_IA_core_domain"/>
</dbReference>
<dbReference type="Proteomes" id="UP000182737">
    <property type="component" value="Unassembled WGS sequence"/>
</dbReference>
<evidence type="ECO:0000256" key="2">
    <source>
        <dbReference type="ARBA" id="ARBA00009446"/>
    </source>
</evidence>
<dbReference type="NCBIfam" id="TIGR01051">
    <property type="entry name" value="topA_bact"/>
    <property type="match status" value="1"/>
</dbReference>
<dbReference type="GO" id="GO:0008270">
    <property type="term" value="F:zinc ion binding"/>
    <property type="evidence" value="ECO:0007669"/>
    <property type="project" value="UniProtKB-KW"/>
</dbReference>
<keyword evidence="9 10" id="KW-0413">Isomerase</keyword>
<dbReference type="EMBL" id="FORI01000008">
    <property type="protein sequence ID" value="SFI91327.1"/>
    <property type="molecule type" value="Genomic_DNA"/>
</dbReference>
<dbReference type="InterPro" id="IPR005733">
    <property type="entry name" value="TopoI_bac-type"/>
</dbReference>
<reference evidence="14" key="1">
    <citation type="submission" date="2016-10" db="EMBL/GenBank/DDBJ databases">
        <authorList>
            <person name="Varghese N."/>
            <person name="Submissions S."/>
        </authorList>
    </citation>
    <scope>NUCLEOTIDE SEQUENCE [LARGE SCALE GENOMIC DNA]</scope>
    <source>
        <strain evidence="14">XBD1002</strain>
    </source>
</reference>
<dbReference type="SMART" id="SM00436">
    <property type="entry name" value="TOP1Bc"/>
    <property type="match status" value="1"/>
</dbReference>
<dbReference type="Pfam" id="PF01396">
    <property type="entry name" value="Zn_ribbon_Top1"/>
    <property type="match status" value="3"/>
</dbReference>
<evidence type="ECO:0000256" key="3">
    <source>
        <dbReference type="ARBA" id="ARBA00022723"/>
    </source>
</evidence>
<evidence type="ECO:0000256" key="7">
    <source>
        <dbReference type="ARBA" id="ARBA00023029"/>
    </source>
</evidence>
<dbReference type="EC" id="5.6.2.1" evidence="10"/>
<dbReference type="HAMAP" id="MF_00952">
    <property type="entry name" value="Topoisom_1_prok"/>
    <property type="match status" value="1"/>
</dbReference>
<dbReference type="InterPro" id="IPR013826">
    <property type="entry name" value="Topo_IA_cen_sub3"/>
</dbReference>
<evidence type="ECO:0000256" key="6">
    <source>
        <dbReference type="ARBA" id="ARBA00022842"/>
    </source>
</evidence>
<dbReference type="Pfam" id="PF01751">
    <property type="entry name" value="Toprim"/>
    <property type="match status" value="1"/>
</dbReference>
<dbReference type="GO" id="GO:0005694">
    <property type="term" value="C:chromosome"/>
    <property type="evidence" value="ECO:0007669"/>
    <property type="project" value="InterPro"/>
</dbReference>
<dbReference type="Gene3D" id="3.40.50.140">
    <property type="match status" value="1"/>
</dbReference>
<dbReference type="SMART" id="SM00437">
    <property type="entry name" value="TOP1Ac"/>
    <property type="match status" value="1"/>
</dbReference>
<organism evidence="13 14">
    <name type="scientific">Treponema bryantii</name>
    <dbReference type="NCBI Taxonomy" id="163"/>
    <lineage>
        <taxon>Bacteria</taxon>
        <taxon>Pseudomonadati</taxon>
        <taxon>Spirochaetota</taxon>
        <taxon>Spirochaetia</taxon>
        <taxon>Spirochaetales</taxon>
        <taxon>Treponemataceae</taxon>
        <taxon>Treponema</taxon>
    </lineage>
</organism>
<keyword evidence="4" id="KW-0863">Zinc-finger</keyword>
<dbReference type="InterPro" id="IPR013824">
    <property type="entry name" value="Topo_IA_cen_sub1"/>
</dbReference>
<dbReference type="PANTHER" id="PTHR42785:SF1">
    <property type="entry name" value="DNA TOPOISOMERASE"/>
    <property type="match status" value="1"/>
</dbReference>
<dbReference type="CDD" id="cd00186">
    <property type="entry name" value="TOP1Ac"/>
    <property type="match status" value="1"/>
</dbReference>
<dbReference type="InterPro" id="IPR023406">
    <property type="entry name" value="Topo_IA_AS"/>
</dbReference>
<dbReference type="GO" id="GO:0006265">
    <property type="term" value="P:DNA topological change"/>
    <property type="evidence" value="ECO:0007669"/>
    <property type="project" value="UniProtKB-UniRule"/>
</dbReference>
<dbReference type="GO" id="GO:0003677">
    <property type="term" value="F:DNA binding"/>
    <property type="evidence" value="ECO:0007669"/>
    <property type="project" value="UniProtKB-KW"/>
</dbReference>
<evidence type="ECO:0000313" key="14">
    <source>
        <dbReference type="Proteomes" id="UP000182737"/>
    </source>
</evidence>
<protein>
    <recommendedName>
        <fullName evidence="10">DNA topoisomerase 1</fullName>
        <ecNumber evidence="10">5.6.2.1</ecNumber>
    </recommendedName>
    <alternativeName>
        <fullName evidence="10">DNA topoisomerase I</fullName>
    </alternativeName>
</protein>
<feature type="site" description="Interaction with DNA" evidence="10">
    <location>
        <position position="146"/>
    </location>
</feature>
<dbReference type="InterPro" id="IPR000380">
    <property type="entry name" value="Topo_IA"/>
</dbReference>
<feature type="site" description="Interaction with DNA" evidence="10">
    <location>
        <position position="162"/>
    </location>
</feature>
<dbReference type="Gene3D" id="2.70.20.10">
    <property type="entry name" value="Topoisomerase I, domain 3"/>
    <property type="match status" value="1"/>
</dbReference>
<feature type="site" description="Interaction with DNA" evidence="10">
    <location>
        <position position="150"/>
    </location>
</feature>
<feature type="site" description="Interaction with DNA" evidence="10">
    <location>
        <position position="493"/>
    </location>
</feature>
<proteinExistence type="inferred from homology"/>
<evidence type="ECO:0000259" key="11">
    <source>
        <dbReference type="PROSITE" id="PS50880"/>
    </source>
</evidence>
<dbReference type="Pfam" id="PF01131">
    <property type="entry name" value="Topoisom_bac"/>
    <property type="match status" value="1"/>
</dbReference>
<keyword evidence="7 10" id="KW-0799">Topoisomerase</keyword>
<feature type="active site" description="O-(5'-phospho-DNA)-tyrosine intermediate" evidence="10">
    <location>
        <position position="304"/>
    </location>
</feature>
<evidence type="ECO:0000256" key="4">
    <source>
        <dbReference type="ARBA" id="ARBA00022771"/>
    </source>
</evidence>
<evidence type="ECO:0000256" key="5">
    <source>
        <dbReference type="ARBA" id="ARBA00022833"/>
    </source>
</evidence>
<evidence type="ECO:0000259" key="12">
    <source>
        <dbReference type="PROSITE" id="PS52039"/>
    </source>
</evidence>
<sequence>MAKKTKTPQTLVIVESPTKAHTIEKYLGPGYVVRASVGHLIDLPKSRMAIDIENGFQPEYITVRGKAKLLKELQKEAKKSEAVLLASDNDREGEAIAWHLNRALRDKTDAKISRIVFNEITPTAITEAVKHPGEIVESKVNAQKARRVLDRLVGYNLSPLLWVKVKNGLSAGRVQSVALRLICEREKEVEDFLPEEYWSLDADFTKGKSSFTAQLVKYNGEAPELKSEAAVNEIIEKIKNSPCTVSSIKKTEKTVRPKPPFTTSKLQQAAANRLGFTSRKTMQIAQQLYEGIQIGENHVGLITYMRTDSVRISETALADVRDWLSKNHPSELPAEPIHYAVGKSAQDAHEGIRPTYATYTPESVKEYLSHDQFRLYSIIWERFVSSQMNNAKMVTTSVEIEAGDALFRVAASKIAEKGFYQVIKLLSSKEEKSSSLPAMKEGEALNVENFHPEQHFTQGPARYTDASIVRMLEEKGIGRPSTYATIISVLLDRYYVTRSNKQLVPTQLGKMINKILVESFPAVINEEFTAKVENELDQVEEGELVWNDIIADFYGPFKQTVDNVMEHQESIKGFLDEQTDKVCELCGKPMVKKLGRFGFFLACSGFPECHNTKSIPLAKCPVCGDGEIVERKTKGRGKAFYGCTNYPTCTFISHFKPIDQYCPKCGWFLVEKFDKKNGAYKSCINPDCDYLHTSGEEAAVMPAEGEE</sequence>
<keyword evidence="14" id="KW-1185">Reference proteome</keyword>
<dbReference type="SUPFAM" id="SSF57783">
    <property type="entry name" value="Zinc beta-ribbon"/>
    <property type="match status" value="1"/>
</dbReference>